<dbReference type="InterPro" id="IPR023753">
    <property type="entry name" value="FAD/NAD-binding_dom"/>
</dbReference>
<evidence type="ECO:0000256" key="2">
    <source>
        <dbReference type="ARBA" id="ARBA00022630"/>
    </source>
</evidence>
<gene>
    <name evidence="6" type="primary">yjlD</name>
    <name evidence="6" type="ORF">NNJEOMEG_01904</name>
</gene>
<proteinExistence type="predicted"/>
<organism evidence="6 7">
    <name type="scientific">Fundidesulfovibrio magnetotacticus</name>
    <dbReference type="NCBI Taxonomy" id="2730080"/>
    <lineage>
        <taxon>Bacteria</taxon>
        <taxon>Pseudomonadati</taxon>
        <taxon>Thermodesulfobacteriota</taxon>
        <taxon>Desulfovibrionia</taxon>
        <taxon>Desulfovibrionales</taxon>
        <taxon>Desulfovibrionaceae</taxon>
        <taxon>Fundidesulfovibrio</taxon>
    </lineage>
</organism>
<evidence type="ECO:0000256" key="3">
    <source>
        <dbReference type="ARBA" id="ARBA00022827"/>
    </source>
</evidence>
<name>A0A6V8M0S2_9BACT</name>
<evidence type="ECO:0000313" key="6">
    <source>
        <dbReference type="EMBL" id="GFK94065.1"/>
    </source>
</evidence>
<dbReference type="InterPro" id="IPR051169">
    <property type="entry name" value="NADH-Q_oxidoreductase"/>
</dbReference>
<dbReference type="Gene3D" id="3.50.50.100">
    <property type="match status" value="1"/>
</dbReference>
<dbReference type="GO" id="GO:0003955">
    <property type="term" value="F:NAD(P)H dehydrogenase (quinone) activity"/>
    <property type="evidence" value="ECO:0007669"/>
    <property type="project" value="TreeGrafter"/>
</dbReference>
<accession>A0A6V8M0S2</accession>
<dbReference type="EC" id="1.6.99.-" evidence="6"/>
<dbReference type="SUPFAM" id="SSF51905">
    <property type="entry name" value="FAD/NAD(P)-binding domain"/>
    <property type="match status" value="2"/>
</dbReference>
<dbReference type="PANTHER" id="PTHR42913:SF9">
    <property type="entry name" value="SLR1591 PROTEIN"/>
    <property type="match status" value="1"/>
</dbReference>
<dbReference type="Pfam" id="PF07992">
    <property type="entry name" value="Pyr_redox_2"/>
    <property type="match status" value="1"/>
</dbReference>
<dbReference type="AlphaFoldDB" id="A0A6V8M0S2"/>
<comment type="caution">
    <text evidence="6">The sequence shown here is derived from an EMBL/GenBank/DDBJ whole genome shotgun (WGS) entry which is preliminary data.</text>
</comment>
<dbReference type="PANTHER" id="PTHR42913">
    <property type="entry name" value="APOPTOSIS-INDUCING FACTOR 1"/>
    <property type="match status" value="1"/>
</dbReference>
<evidence type="ECO:0000259" key="5">
    <source>
        <dbReference type="Pfam" id="PF07992"/>
    </source>
</evidence>
<keyword evidence="7" id="KW-1185">Reference proteome</keyword>
<evidence type="ECO:0000313" key="7">
    <source>
        <dbReference type="Proteomes" id="UP000494245"/>
    </source>
</evidence>
<reference evidence="6 7" key="2">
    <citation type="submission" date="2020-05" db="EMBL/GenBank/DDBJ databases">
        <title>Draft genome sequence of Desulfovibrio sp. strainFSS-1.</title>
        <authorList>
            <person name="Shimoshige H."/>
            <person name="Kobayashi H."/>
            <person name="Maekawa T."/>
        </authorList>
    </citation>
    <scope>NUCLEOTIDE SEQUENCE [LARGE SCALE GENOMIC DNA]</scope>
    <source>
        <strain evidence="6 7">SIID29052-01</strain>
    </source>
</reference>
<sequence>MGKHLLLLGGGHAHLSVLKEAASFRDAGHHVTLASPSDRHYYSGMGPGLLSGLYAPRECRFNVRAMIENGGGTFIRSRLASLDPARRVARLENGMAVGYDVCSINTGSAVPPSVAGCGRPNVFPVKPIENLLEAKRRIEAVAELGRTAKVLVAGGGAAAFELAGNACALIGCACSETPDISLAPGGGFLRRFPERVRLLAHRSLARRGIKIFEGLGVARLEEDRAVLTDGLRVPYDVALLAVGVRPHPDFSRFGLAVGPHGGLLVDEHLRSASHPDVFGGGDCIDFGPKPLDKVGVYPVRQNPLLLHNLRAALEERPLAPFSDTSGNYMLILNCGDGRGILRKGPLAYEGQTALWLKDRIDRAFMRSFQVSGELEEDDPPA</sequence>
<dbReference type="Proteomes" id="UP000494245">
    <property type="component" value="Unassembled WGS sequence"/>
</dbReference>
<dbReference type="InterPro" id="IPR036188">
    <property type="entry name" value="FAD/NAD-bd_sf"/>
</dbReference>
<evidence type="ECO:0000256" key="1">
    <source>
        <dbReference type="ARBA" id="ARBA00001974"/>
    </source>
</evidence>
<dbReference type="PRINTS" id="PR00368">
    <property type="entry name" value="FADPNR"/>
</dbReference>
<keyword evidence="3" id="KW-0274">FAD</keyword>
<keyword evidence="4 6" id="KW-0560">Oxidoreductase</keyword>
<dbReference type="EMBL" id="BLTE01000008">
    <property type="protein sequence ID" value="GFK94065.1"/>
    <property type="molecule type" value="Genomic_DNA"/>
</dbReference>
<protein>
    <submittedName>
        <fullName evidence="6">NADH dehydrogenase-like protein YjlD</fullName>
        <ecNumber evidence="6">1.6.99.-</ecNumber>
    </submittedName>
</protein>
<keyword evidence="2" id="KW-0285">Flavoprotein</keyword>
<evidence type="ECO:0000256" key="4">
    <source>
        <dbReference type="ARBA" id="ARBA00023002"/>
    </source>
</evidence>
<dbReference type="GO" id="GO:0019646">
    <property type="term" value="P:aerobic electron transport chain"/>
    <property type="evidence" value="ECO:0007669"/>
    <property type="project" value="TreeGrafter"/>
</dbReference>
<dbReference type="RefSeq" id="WP_173083777.1">
    <property type="nucleotide sequence ID" value="NZ_BLTE01000008.1"/>
</dbReference>
<feature type="domain" description="FAD/NAD(P)-binding" evidence="5">
    <location>
        <begin position="4"/>
        <end position="289"/>
    </location>
</feature>
<reference evidence="6 7" key="1">
    <citation type="submission" date="2020-04" db="EMBL/GenBank/DDBJ databases">
        <authorList>
            <consortium name="Desulfovibrio sp. FSS-1 genome sequencing consortium"/>
            <person name="Shimoshige H."/>
            <person name="Kobayashi H."/>
            <person name="Maekawa T."/>
        </authorList>
    </citation>
    <scope>NUCLEOTIDE SEQUENCE [LARGE SCALE GENOMIC DNA]</scope>
    <source>
        <strain evidence="6 7">SIID29052-01</strain>
    </source>
</reference>
<comment type="cofactor">
    <cofactor evidence="1">
        <name>FAD</name>
        <dbReference type="ChEBI" id="CHEBI:57692"/>
    </cofactor>
</comment>